<name>A0A6N6N6T2_9BACT</name>
<dbReference type="EMBL" id="WAIE01000001">
    <property type="protein sequence ID" value="KAB1443892.1"/>
    <property type="molecule type" value="Genomic_DNA"/>
</dbReference>
<dbReference type="OrthoDB" id="5454592at2"/>
<keyword evidence="2" id="KW-1185">Reference proteome</keyword>
<organism evidence="1 2">
    <name type="scientific">Pseudodesulfovibrio senegalensis</name>
    <dbReference type="NCBI Taxonomy" id="1721087"/>
    <lineage>
        <taxon>Bacteria</taxon>
        <taxon>Pseudomonadati</taxon>
        <taxon>Thermodesulfobacteriota</taxon>
        <taxon>Desulfovibrionia</taxon>
        <taxon>Desulfovibrionales</taxon>
        <taxon>Desulfovibrionaceae</taxon>
    </lineage>
</organism>
<evidence type="ECO:0000313" key="1">
    <source>
        <dbReference type="EMBL" id="KAB1443892.1"/>
    </source>
</evidence>
<dbReference type="AlphaFoldDB" id="A0A6N6N6T2"/>
<accession>A0A6N6N6T2</accession>
<dbReference type="Proteomes" id="UP000438699">
    <property type="component" value="Unassembled WGS sequence"/>
</dbReference>
<reference evidence="1 2" key="1">
    <citation type="journal article" date="2017" name="Int. J. Syst. Evol. Microbiol.">
        <title>Desulfovibrio senegalensis sp. nov., a mesophilic sulfate reducer isolated from marine sediment.</title>
        <authorList>
            <person name="Thioye A."/>
            <person name="Gam Z.B.A."/>
            <person name="Mbengue M."/>
            <person name="Cayol J.L."/>
            <person name="Joseph-Bartoli M."/>
            <person name="Toure-Kane C."/>
            <person name="Labat M."/>
        </authorList>
    </citation>
    <scope>NUCLEOTIDE SEQUENCE [LARGE SCALE GENOMIC DNA]</scope>
    <source>
        <strain evidence="1 2">DSM 101509</strain>
    </source>
</reference>
<evidence type="ECO:0000313" key="2">
    <source>
        <dbReference type="Proteomes" id="UP000438699"/>
    </source>
</evidence>
<gene>
    <name evidence="1" type="ORF">F8A88_04620</name>
</gene>
<protein>
    <submittedName>
        <fullName evidence="1">PilZ domain-containing protein</fullName>
    </submittedName>
</protein>
<sequence>MARDAYRDELFKLGVEVDCISDPDGMEGQLCDVPYSGILVDVPTMIRSESTNKGRVSSVMDRFPVLRLLYNGDRGGIRGLSHGGTVRDNKSLKSFVLNECLTFSPRTIRRSRRSDLVLNVLLAADADDFGKRHERTVTVNVSEQGCFVYSTGEWEDDQTAWMVVNELDDKTPIGLHVHWARFWGEMTRIPGIGTSYSSIQPGQLEQIRHLL</sequence>
<comment type="caution">
    <text evidence="1">The sequence shown here is derived from an EMBL/GenBank/DDBJ whole genome shotgun (WGS) entry which is preliminary data.</text>
</comment>
<proteinExistence type="predicted"/>